<accession>A0ABW4FB30</accession>
<evidence type="ECO:0000313" key="2">
    <source>
        <dbReference type="Proteomes" id="UP001597114"/>
    </source>
</evidence>
<dbReference type="EMBL" id="JBHUCO010000078">
    <property type="protein sequence ID" value="MFD1524265.1"/>
    <property type="molecule type" value="Genomic_DNA"/>
</dbReference>
<evidence type="ECO:0008006" key="3">
    <source>
        <dbReference type="Google" id="ProtNLM"/>
    </source>
</evidence>
<sequence length="90" mass="9066">MSITMFLVVAFGAVAVLVFAMMAISPLGVGAVCPGCPPAGVLTRRHRVSTLSGGFGDRPIACAQRSSSRARARAVRVAAAPAALAEARAA</sequence>
<protein>
    <recommendedName>
        <fullName evidence="3">Secreted protein</fullName>
    </recommendedName>
</protein>
<comment type="caution">
    <text evidence="1">The sequence shown here is derived from an EMBL/GenBank/DDBJ whole genome shotgun (WGS) entry which is preliminary data.</text>
</comment>
<gene>
    <name evidence="1" type="ORF">ACFSJD_42725</name>
</gene>
<organism evidence="1 2">
    <name type="scientific">Pseudonocardia yunnanensis</name>
    <dbReference type="NCBI Taxonomy" id="58107"/>
    <lineage>
        <taxon>Bacteria</taxon>
        <taxon>Bacillati</taxon>
        <taxon>Actinomycetota</taxon>
        <taxon>Actinomycetes</taxon>
        <taxon>Pseudonocardiales</taxon>
        <taxon>Pseudonocardiaceae</taxon>
        <taxon>Pseudonocardia</taxon>
    </lineage>
</organism>
<evidence type="ECO:0000313" key="1">
    <source>
        <dbReference type="EMBL" id="MFD1524265.1"/>
    </source>
</evidence>
<dbReference type="Proteomes" id="UP001597114">
    <property type="component" value="Unassembled WGS sequence"/>
</dbReference>
<dbReference type="RefSeq" id="WP_379659470.1">
    <property type="nucleotide sequence ID" value="NZ_JBHUCO010000078.1"/>
</dbReference>
<keyword evidence="2" id="KW-1185">Reference proteome</keyword>
<reference evidence="2" key="1">
    <citation type="journal article" date="2019" name="Int. J. Syst. Evol. Microbiol.">
        <title>The Global Catalogue of Microorganisms (GCM) 10K type strain sequencing project: providing services to taxonomists for standard genome sequencing and annotation.</title>
        <authorList>
            <consortium name="The Broad Institute Genomics Platform"/>
            <consortium name="The Broad Institute Genome Sequencing Center for Infectious Disease"/>
            <person name="Wu L."/>
            <person name="Ma J."/>
        </authorList>
    </citation>
    <scope>NUCLEOTIDE SEQUENCE [LARGE SCALE GENOMIC DNA]</scope>
    <source>
        <strain evidence="2">CCM 7043</strain>
    </source>
</reference>
<name>A0ABW4FB30_9PSEU</name>
<feature type="non-terminal residue" evidence="1">
    <location>
        <position position="90"/>
    </location>
</feature>
<proteinExistence type="predicted"/>